<organism evidence="2 3">
    <name type="scientific">Reticulomyxa filosa</name>
    <dbReference type="NCBI Taxonomy" id="46433"/>
    <lineage>
        <taxon>Eukaryota</taxon>
        <taxon>Sar</taxon>
        <taxon>Rhizaria</taxon>
        <taxon>Retaria</taxon>
        <taxon>Foraminifera</taxon>
        <taxon>Monothalamids</taxon>
        <taxon>Reticulomyxidae</taxon>
        <taxon>Reticulomyxa</taxon>
    </lineage>
</organism>
<sequence>MKLQLKGKKDEEIAHLKQQLEQFNSTQKIIIKQKITLAQMEILKKDIHNKIQKIKQEMQVKEKQIMEQQKKFEEANKQINNNKEEQKENIMNDNSSISIINRSFTFNFELVRSFKLINTFTGQTSY</sequence>
<name>X6LK59_RETFI</name>
<keyword evidence="1" id="KW-0175">Coiled coil</keyword>
<comment type="caution">
    <text evidence="2">The sequence shown here is derived from an EMBL/GenBank/DDBJ whole genome shotgun (WGS) entry which is preliminary data.</text>
</comment>
<proteinExistence type="predicted"/>
<evidence type="ECO:0000313" key="3">
    <source>
        <dbReference type="Proteomes" id="UP000023152"/>
    </source>
</evidence>
<dbReference type="AlphaFoldDB" id="X6LK59"/>
<feature type="coiled-coil region" evidence="1">
    <location>
        <begin position="6"/>
        <end position="89"/>
    </location>
</feature>
<dbReference type="Proteomes" id="UP000023152">
    <property type="component" value="Unassembled WGS sequence"/>
</dbReference>
<reference evidence="2 3" key="1">
    <citation type="journal article" date="2013" name="Curr. Biol.">
        <title>The Genome of the Foraminiferan Reticulomyxa filosa.</title>
        <authorList>
            <person name="Glockner G."/>
            <person name="Hulsmann N."/>
            <person name="Schleicher M."/>
            <person name="Noegel A.A."/>
            <person name="Eichinger L."/>
            <person name="Gallinger C."/>
            <person name="Pawlowski J."/>
            <person name="Sierra R."/>
            <person name="Euteneuer U."/>
            <person name="Pillet L."/>
            <person name="Moustafa A."/>
            <person name="Platzer M."/>
            <person name="Groth M."/>
            <person name="Szafranski K."/>
            <person name="Schliwa M."/>
        </authorList>
    </citation>
    <scope>NUCLEOTIDE SEQUENCE [LARGE SCALE GENOMIC DNA]</scope>
</reference>
<evidence type="ECO:0000256" key="1">
    <source>
        <dbReference type="SAM" id="Coils"/>
    </source>
</evidence>
<evidence type="ECO:0000313" key="2">
    <source>
        <dbReference type="EMBL" id="ETO01979.1"/>
    </source>
</evidence>
<dbReference type="EMBL" id="ASPP01036966">
    <property type="protein sequence ID" value="ETO01979.1"/>
    <property type="molecule type" value="Genomic_DNA"/>
</dbReference>
<feature type="non-terminal residue" evidence="2">
    <location>
        <position position="126"/>
    </location>
</feature>
<gene>
    <name evidence="2" type="ORF">RFI_35460</name>
</gene>
<keyword evidence="3" id="KW-1185">Reference proteome</keyword>
<protein>
    <submittedName>
        <fullName evidence="2">Intracellular protein transport protein USO1</fullName>
    </submittedName>
</protein>
<accession>X6LK59</accession>